<organism evidence="1 2">
    <name type="scientific">Vitis vinifera</name>
    <name type="common">Grape</name>
    <dbReference type="NCBI Taxonomy" id="29760"/>
    <lineage>
        <taxon>Eukaryota</taxon>
        <taxon>Viridiplantae</taxon>
        <taxon>Streptophyta</taxon>
        <taxon>Embryophyta</taxon>
        <taxon>Tracheophyta</taxon>
        <taxon>Spermatophyta</taxon>
        <taxon>Magnoliopsida</taxon>
        <taxon>eudicotyledons</taxon>
        <taxon>Gunneridae</taxon>
        <taxon>Pentapetalae</taxon>
        <taxon>rosids</taxon>
        <taxon>Vitales</taxon>
        <taxon>Vitaceae</taxon>
        <taxon>Viteae</taxon>
        <taxon>Vitis</taxon>
    </lineage>
</organism>
<dbReference type="InterPro" id="IPR027417">
    <property type="entry name" value="P-loop_NTPase"/>
</dbReference>
<accession>A0A438HCZ0</accession>
<dbReference type="Proteomes" id="UP000288805">
    <property type="component" value="Unassembled WGS sequence"/>
</dbReference>
<dbReference type="EMBL" id="QGNW01000242">
    <property type="protein sequence ID" value="RVW82229.1"/>
    <property type="molecule type" value="Genomic_DNA"/>
</dbReference>
<keyword evidence="1" id="KW-0347">Helicase</keyword>
<reference evidence="1 2" key="1">
    <citation type="journal article" date="2018" name="PLoS Genet.">
        <title>Population sequencing reveals clonal diversity and ancestral inbreeding in the grapevine cultivar Chardonnay.</title>
        <authorList>
            <person name="Roach M.J."/>
            <person name="Johnson D.L."/>
            <person name="Bohlmann J."/>
            <person name="van Vuuren H.J."/>
            <person name="Jones S.J."/>
            <person name="Pretorius I.S."/>
            <person name="Schmidt S.A."/>
            <person name="Borneman A.R."/>
        </authorList>
    </citation>
    <scope>NUCLEOTIDE SEQUENCE [LARGE SCALE GENOMIC DNA]</scope>
    <source>
        <strain evidence="2">cv. Chardonnay</strain>
        <tissue evidence="1">Leaf</tissue>
    </source>
</reference>
<keyword evidence="1" id="KW-0547">Nucleotide-binding</keyword>
<sequence length="121" mass="13845">MYSTSTYFSDISRTQVYTVVNFVLVAERISFEKGENVGDSVGYKVRNRIFMPIRIMIIRLESKGGRHSSIIFCTNGILLRVLVSKGTDRLKPEALRKAAKRDISDITHIIVDHFCIQHIIE</sequence>
<keyword evidence="1" id="KW-0067">ATP-binding</keyword>
<comment type="caution">
    <text evidence="1">The sequence shown here is derived from an EMBL/GenBank/DDBJ whole genome shotgun (WGS) entry which is preliminary data.</text>
</comment>
<evidence type="ECO:0000313" key="2">
    <source>
        <dbReference type="Proteomes" id="UP000288805"/>
    </source>
</evidence>
<proteinExistence type="predicted"/>
<name>A0A438HCZ0_VITVI</name>
<dbReference type="GO" id="GO:0004386">
    <property type="term" value="F:helicase activity"/>
    <property type="evidence" value="ECO:0007669"/>
    <property type="project" value="UniProtKB-KW"/>
</dbReference>
<gene>
    <name evidence="1" type="primary">HVT1_0</name>
    <name evidence="1" type="ORF">CK203_041708</name>
</gene>
<keyword evidence="1" id="KW-0378">Hydrolase</keyword>
<dbReference type="Gene3D" id="3.40.50.300">
    <property type="entry name" value="P-loop containing nucleotide triphosphate hydrolases"/>
    <property type="match status" value="1"/>
</dbReference>
<protein>
    <submittedName>
        <fullName evidence="1">DExH-box ATP-dependent RNA helicase DExH6</fullName>
    </submittedName>
</protein>
<evidence type="ECO:0000313" key="1">
    <source>
        <dbReference type="EMBL" id="RVW82229.1"/>
    </source>
</evidence>
<dbReference type="AlphaFoldDB" id="A0A438HCZ0"/>